<evidence type="ECO:0000256" key="4">
    <source>
        <dbReference type="ARBA" id="ARBA00022989"/>
    </source>
</evidence>
<evidence type="ECO:0000256" key="1">
    <source>
        <dbReference type="ARBA" id="ARBA00004651"/>
    </source>
</evidence>
<keyword evidence="8" id="KW-1185">Reference proteome</keyword>
<dbReference type="InterPro" id="IPR022791">
    <property type="entry name" value="L-PG_synthase/AglD"/>
</dbReference>
<feature type="transmembrane region" description="Helical" evidence="6">
    <location>
        <begin position="178"/>
        <end position="202"/>
    </location>
</feature>
<dbReference type="EMBL" id="BAAAQK010000003">
    <property type="protein sequence ID" value="GAA1835141.1"/>
    <property type="molecule type" value="Genomic_DNA"/>
</dbReference>
<evidence type="ECO:0000313" key="7">
    <source>
        <dbReference type="EMBL" id="GAA1835141.1"/>
    </source>
</evidence>
<accession>A0ABN2MQB8</accession>
<feature type="transmembrane region" description="Helical" evidence="6">
    <location>
        <begin position="208"/>
        <end position="228"/>
    </location>
</feature>
<evidence type="ECO:0000256" key="3">
    <source>
        <dbReference type="ARBA" id="ARBA00022692"/>
    </source>
</evidence>
<feature type="transmembrane region" description="Helical" evidence="6">
    <location>
        <begin position="32"/>
        <end position="52"/>
    </location>
</feature>
<keyword evidence="2" id="KW-1003">Cell membrane</keyword>
<dbReference type="PANTHER" id="PTHR40277:SF1">
    <property type="entry name" value="BLL5419 PROTEIN"/>
    <property type="match status" value="1"/>
</dbReference>
<keyword evidence="3 6" id="KW-0812">Transmembrane</keyword>
<feature type="transmembrane region" description="Helical" evidence="6">
    <location>
        <begin position="240"/>
        <end position="257"/>
    </location>
</feature>
<feature type="transmembrane region" description="Helical" evidence="6">
    <location>
        <begin position="113"/>
        <end position="133"/>
    </location>
</feature>
<keyword evidence="5 6" id="KW-0472">Membrane</keyword>
<evidence type="ECO:0000256" key="5">
    <source>
        <dbReference type="ARBA" id="ARBA00023136"/>
    </source>
</evidence>
<evidence type="ECO:0000256" key="2">
    <source>
        <dbReference type="ARBA" id="ARBA00022475"/>
    </source>
</evidence>
<keyword evidence="4 6" id="KW-1133">Transmembrane helix</keyword>
<dbReference type="PANTHER" id="PTHR40277">
    <property type="entry name" value="BLL5419 PROTEIN"/>
    <property type="match status" value="1"/>
</dbReference>
<dbReference type="Pfam" id="PF03706">
    <property type="entry name" value="LPG_synthase_TM"/>
    <property type="match status" value="1"/>
</dbReference>
<dbReference type="RefSeq" id="WP_344413151.1">
    <property type="nucleotide sequence ID" value="NZ_BAAAQK010000003.1"/>
</dbReference>
<sequence length="293" mass="29371">MLAGVVVLGVVAWRVDLSAVLAAVRGISVPALLTALGLGMGTTLAAAGRWWVVARGLGLPLRMTTAVAATYRATLLNSVLPAGVLGDVHRAVRYGREVGDVGRGARAVAIERVAGQAAIVVVGLGVVLASPGVREQLRAFALPASVLLLAVGLVAVLARGRLARHATALRADLRTGVLAHWPAVLGLSVLALAGYLALFVVAARSAGVAAPLGTLLPLLVLGLLAMALPVTIGGWGPREGVLSLAFGAVGLGAAQGLATAVVYGVLALVACLPGVAAPLFLRAPAREPERSAS</sequence>
<gene>
    <name evidence="7" type="ORF">GCM10009836_11860</name>
</gene>
<dbReference type="Proteomes" id="UP001500449">
    <property type="component" value="Unassembled WGS sequence"/>
</dbReference>
<organism evidence="7 8">
    <name type="scientific">Pseudonocardia ailaonensis</name>
    <dbReference type="NCBI Taxonomy" id="367279"/>
    <lineage>
        <taxon>Bacteria</taxon>
        <taxon>Bacillati</taxon>
        <taxon>Actinomycetota</taxon>
        <taxon>Actinomycetes</taxon>
        <taxon>Pseudonocardiales</taxon>
        <taxon>Pseudonocardiaceae</taxon>
        <taxon>Pseudonocardia</taxon>
    </lineage>
</organism>
<evidence type="ECO:0000256" key="6">
    <source>
        <dbReference type="SAM" id="Phobius"/>
    </source>
</evidence>
<protein>
    <submittedName>
        <fullName evidence="7">Lysylphosphatidylglycerol synthase transmembrane domain-containing protein</fullName>
    </submittedName>
</protein>
<proteinExistence type="predicted"/>
<feature type="transmembrane region" description="Helical" evidence="6">
    <location>
        <begin position="263"/>
        <end position="281"/>
    </location>
</feature>
<comment type="caution">
    <text evidence="7">The sequence shown here is derived from an EMBL/GenBank/DDBJ whole genome shotgun (WGS) entry which is preliminary data.</text>
</comment>
<comment type="subcellular location">
    <subcellularLocation>
        <location evidence="1">Cell membrane</location>
        <topology evidence="1">Multi-pass membrane protein</topology>
    </subcellularLocation>
</comment>
<reference evidence="7 8" key="1">
    <citation type="journal article" date="2019" name="Int. J. Syst. Evol. Microbiol.">
        <title>The Global Catalogue of Microorganisms (GCM) 10K type strain sequencing project: providing services to taxonomists for standard genome sequencing and annotation.</title>
        <authorList>
            <consortium name="The Broad Institute Genomics Platform"/>
            <consortium name="The Broad Institute Genome Sequencing Center for Infectious Disease"/>
            <person name="Wu L."/>
            <person name="Ma J."/>
        </authorList>
    </citation>
    <scope>NUCLEOTIDE SEQUENCE [LARGE SCALE GENOMIC DNA]</scope>
    <source>
        <strain evidence="7 8">JCM 16009</strain>
    </source>
</reference>
<evidence type="ECO:0000313" key="8">
    <source>
        <dbReference type="Proteomes" id="UP001500449"/>
    </source>
</evidence>
<name>A0ABN2MQB8_9PSEU</name>
<feature type="transmembrane region" description="Helical" evidence="6">
    <location>
        <begin position="139"/>
        <end position="158"/>
    </location>
</feature>